<reference evidence="3 4" key="1">
    <citation type="journal article" date="2012" name="Proc. Natl. Acad. Sci. U.S.A.">
        <title>Comparative genomics of Ceriporiopsis subvermispora and Phanerochaete chrysosporium provide insight into selective ligninolysis.</title>
        <authorList>
            <person name="Fernandez-Fueyo E."/>
            <person name="Ruiz-Duenas F.J."/>
            <person name="Ferreira P."/>
            <person name="Floudas D."/>
            <person name="Hibbett D.S."/>
            <person name="Canessa P."/>
            <person name="Larrondo L.F."/>
            <person name="James T.Y."/>
            <person name="Seelenfreund D."/>
            <person name="Lobos S."/>
            <person name="Polanco R."/>
            <person name="Tello M."/>
            <person name="Honda Y."/>
            <person name="Watanabe T."/>
            <person name="Watanabe T."/>
            <person name="Ryu J.S."/>
            <person name="Kubicek C.P."/>
            <person name="Schmoll M."/>
            <person name="Gaskell J."/>
            <person name="Hammel K.E."/>
            <person name="St John F.J."/>
            <person name="Vanden Wymelenberg A."/>
            <person name="Sabat G."/>
            <person name="Splinter BonDurant S."/>
            <person name="Syed K."/>
            <person name="Yadav J.S."/>
            <person name="Doddapaneni H."/>
            <person name="Subramanian V."/>
            <person name="Lavin J.L."/>
            <person name="Oguiza J.A."/>
            <person name="Perez G."/>
            <person name="Pisabarro A.G."/>
            <person name="Ramirez L."/>
            <person name="Santoyo F."/>
            <person name="Master E."/>
            <person name="Coutinho P.M."/>
            <person name="Henrissat B."/>
            <person name="Lombard V."/>
            <person name="Magnuson J.K."/>
            <person name="Kuees U."/>
            <person name="Hori C."/>
            <person name="Igarashi K."/>
            <person name="Samejima M."/>
            <person name="Held B.W."/>
            <person name="Barry K.W."/>
            <person name="LaButti K.M."/>
            <person name="Lapidus A."/>
            <person name="Lindquist E.A."/>
            <person name="Lucas S.M."/>
            <person name="Riley R."/>
            <person name="Salamov A.A."/>
            <person name="Hoffmeister D."/>
            <person name="Schwenk D."/>
            <person name="Hadar Y."/>
            <person name="Yarden O."/>
            <person name="de Vries R.P."/>
            <person name="Wiebenga A."/>
            <person name="Stenlid J."/>
            <person name="Eastwood D."/>
            <person name="Grigoriev I.V."/>
            <person name="Berka R.M."/>
            <person name="Blanchette R.A."/>
            <person name="Kersten P."/>
            <person name="Martinez A.T."/>
            <person name="Vicuna R."/>
            <person name="Cullen D."/>
        </authorList>
    </citation>
    <scope>NUCLEOTIDE SEQUENCE [LARGE SCALE GENOMIC DNA]</scope>
    <source>
        <strain evidence="3 4">B</strain>
    </source>
</reference>
<dbReference type="OrthoDB" id="408631at2759"/>
<dbReference type="SUPFAM" id="SSF53474">
    <property type="entry name" value="alpha/beta-Hydrolases"/>
    <property type="match status" value="1"/>
</dbReference>
<dbReference type="Gene3D" id="3.40.50.1820">
    <property type="entry name" value="alpha/beta hydrolase"/>
    <property type="match status" value="1"/>
</dbReference>
<name>M2RBD3_CERS8</name>
<dbReference type="GO" id="GO:0016787">
    <property type="term" value="F:hydrolase activity"/>
    <property type="evidence" value="ECO:0007669"/>
    <property type="project" value="UniProtKB-KW"/>
</dbReference>
<dbReference type="EMBL" id="KB445799">
    <property type="protein sequence ID" value="EMD36096.1"/>
    <property type="molecule type" value="Genomic_DNA"/>
</dbReference>
<evidence type="ECO:0000259" key="2">
    <source>
        <dbReference type="Pfam" id="PF07859"/>
    </source>
</evidence>
<evidence type="ECO:0000313" key="3">
    <source>
        <dbReference type="EMBL" id="EMD36096.1"/>
    </source>
</evidence>
<feature type="domain" description="Alpha/beta hydrolase fold-3" evidence="2">
    <location>
        <begin position="95"/>
        <end position="303"/>
    </location>
</feature>
<accession>M2RBD3</accession>
<evidence type="ECO:0000256" key="1">
    <source>
        <dbReference type="ARBA" id="ARBA00022801"/>
    </source>
</evidence>
<dbReference type="InterPro" id="IPR050300">
    <property type="entry name" value="GDXG_lipolytic_enzyme"/>
</dbReference>
<dbReference type="Proteomes" id="UP000016930">
    <property type="component" value="Unassembled WGS sequence"/>
</dbReference>
<protein>
    <recommendedName>
        <fullName evidence="2">Alpha/beta hydrolase fold-3 domain-containing protein</fullName>
    </recommendedName>
</protein>
<dbReference type="PANTHER" id="PTHR48081">
    <property type="entry name" value="AB HYDROLASE SUPERFAMILY PROTEIN C4A8.06C"/>
    <property type="match status" value="1"/>
</dbReference>
<dbReference type="InterPro" id="IPR013094">
    <property type="entry name" value="AB_hydrolase_3"/>
</dbReference>
<evidence type="ECO:0000313" key="4">
    <source>
        <dbReference type="Proteomes" id="UP000016930"/>
    </source>
</evidence>
<gene>
    <name evidence="3" type="ORF">CERSUDRAFT_52683</name>
</gene>
<organism evidence="3 4">
    <name type="scientific">Ceriporiopsis subvermispora (strain B)</name>
    <name type="common">White-rot fungus</name>
    <name type="synonym">Gelatoporia subvermispora</name>
    <dbReference type="NCBI Taxonomy" id="914234"/>
    <lineage>
        <taxon>Eukaryota</taxon>
        <taxon>Fungi</taxon>
        <taxon>Dikarya</taxon>
        <taxon>Basidiomycota</taxon>
        <taxon>Agaricomycotina</taxon>
        <taxon>Agaricomycetes</taxon>
        <taxon>Polyporales</taxon>
        <taxon>Gelatoporiaceae</taxon>
        <taxon>Gelatoporia</taxon>
    </lineage>
</organism>
<dbReference type="PANTHER" id="PTHR48081:SF8">
    <property type="entry name" value="ALPHA_BETA HYDROLASE FOLD-3 DOMAIN-CONTAINING PROTEIN-RELATED"/>
    <property type="match status" value="1"/>
</dbReference>
<sequence>MSQHTQLSEPDPEFSAQLSRLLQTSSADLDIQAVREFFSQDVRRRNEANFGHRLPPENAYRARDYRAAVQGGEIAVRSYTPVVEGDEATFPLFYWIHGGGKQRNVGWQIGNLETDDDFLRILCAQFRIVIVNVNYRLVPEHKWPTNLNDAYAGLLWARFYASRLAASLSKGFIVGGMSSGANMAAVIAHRARDDPVLSSSPLTGQMLGIPLVVHPDAYPEKFRDKLLSLEENKDAPILSKQGLWKWYRDYCINPTEPEISPLLYASHKGLPPTYIQVCGGDPLRDEGILYEQVLRKDGVRTKIDM</sequence>
<dbReference type="AlphaFoldDB" id="M2RBD3"/>
<keyword evidence="4" id="KW-1185">Reference proteome</keyword>
<keyword evidence="1" id="KW-0378">Hydrolase</keyword>
<dbReference type="InterPro" id="IPR029058">
    <property type="entry name" value="AB_hydrolase_fold"/>
</dbReference>
<dbReference type="Pfam" id="PF07859">
    <property type="entry name" value="Abhydrolase_3"/>
    <property type="match status" value="1"/>
</dbReference>
<dbReference type="HOGENOM" id="CLU_012494_6_3_1"/>
<proteinExistence type="predicted"/>
<dbReference type="STRING" id="914234.M2RBD3"/>